<proteinExistence type="predicted"/>
<accession>A0A8H9UWX1</accession>
<sequence length="194" mass="22181">MNITSFKDVSDNIINRFSECQLGKFLEGKRFDYPVSEYDKALSKICECMKNCPIEGGRWEGERGDSKWIPDSDYVPQKSNPFGKTWNEILDSYGIDGIVFKDGEADFSEVSKGNVEIENFSTKREDNFDKADIELAKQRGCTPKEVADWRKTNGYTWHECKDMKTMQKVPREIHNNITHRGGISEAKKGASENS</sequence>
<keyword evidence="1" id="KW-0255">Endonuclease</keyword>
<reference evidence="1" key="2">
    <citation type="submission" date="2020-07" db="EMBL/GenBank/DDBJ databases">
        <authorList>
            <consortium name="NCBI Pathogen Detection Project"/>
        </authorList>
    </citation>
    <scope>NUCLEOTIDE SEQUENCE</scope>
    <source>
        <strain evidence="1">C8</strain>
    </source>
</reference>
<keyword evidence="1" id="KW-0540">Nuclease</keyword>
<dbReference type="Proteomes" id="UP000859547">
    <property type="component" value="Unassembled WGS sequence"/>
</dbReference>
<evidence type="ECO:0000313" key="2">
    <source>
        <dbReference type="Proteomes" id="UP000859547"/>
    </source>
</evidence>
<gene>
    <name evidence="1" type="ORF">I9080_001178</name>
</gene>
<protein>
    <submittedName>
        <fullName evidence="1">HNH endonuclease</fullName>
    </submittedName>
</protein>
<dbReference type="AlphaFoldDB" id="A0A8H9UWX1"/>
<name>A0A8H9UWX1_CLOPF</name>
<dbReference type="EMBL" id="DACTCB010000004">
    <property type="protein sequence ID" value="HAT4307395.1"/>
    <property type="molecule type" value="Genomic_DNA"/>
</dbReference>
<comment type="caution">
    <text evidence="1">The sequence shown here is derived from an EMBL/GenBank/DDBJ whole genome shotgun (WGS) entry which is preliminary data.</text>
</comment>
<dbReference type="RefSeq" id="WP_164807316.1">
    <property type="nucleotide sequence ID" value="NZ_JAALMD010000020.1"/>
</dbReference>
<organism evidence="1 2">
    <name type="scientific">Clostridium perfringens</name>
    <dbReference type="NCBI Taxonomy" id="1502"/>
    <lineage>
        <taxon>Bacteria</taxon>
        <taxon>Bacillati</taxon>
        <taxon>Bacillota</taxon>
        <taxon>Clostridia</taxon>
        <taxon>Eubacteriales</taxon>
        <taxon>Clostridiaceae</taxon>
        <taxon>Clostridium</taxon>
    </lineage>
</organism>
<keyword evidence="1" id="KW-0378">Hydrolase</keyword>
<dbReference type="Pfam" id="PF12639">
    <property type="entry name" value="Colicin-DNase"/>
    <property type="match status" value="1"/>
</dbReference>
<dbReference type="GO" id="GO:0004519">
    <property type="term" value="F:endonuclease activity"/>
    <property type="evidence" value="ECO:0007669"/>
    <property type="project" value="UniProtKB-KW"/>
</dbReference>
<evidence type="ECO:0000313" key="1">
    <source>
        <dbReference type="EMBL" id="HAT4307395.1"/>
    </source>
</evidence>
<reference evidence="1" key="1">
    <citation type="journal article" date="2018" name="Genome Biol.">
        <title>SKESA: strategic k-mer extension for scrupulous assemblies.</title>
        <authorList>
            <person name="Souvorov A."/>
            <person name="Agarwala R."/>
            <person name="Lipman D.J."/>
        </authorList>
    </citation>
    <scope>NUCLEOTIDE SEQUENCE</scope>
    <source>
        <strain evidence="1">C8</strain>
    </source>
</reference>